<evidence type="ECO:0000313" key="4">
    <source>
        <dbReference type="Proteomes" id="UP001611075"/>
    </source>
</evidence>
<evidence type="ECO:0000259" key="2">
    <source>
        <dbReference type="Pfam" id="PF11997"/>
    </source>
</evidence>
<feature type="domain" description="DUF3492" evidence="2">
    <location>
        <begin position="1"/>
        <end position="282"/>
    </location>
</feature>
<organism evidence="3 4">
    <name type="scientific">Micromonospora rubida</name>
    <dbReference type="NCBI Taxonomy" id="2697657"/>
    <lineage>
        <taxon>Bacteria</taxon>
        <taxon>Bacillati</taxon>
        <taxon>Actinomycetota</taxon>
        <taxon>Actinomycetes</taxon>
        <taxon>Micromonosporales</taxon>
        <taxon>Micromonosporaceae</taxon>
        <taxon>Micromonospora</taxon>
    </lineage>
</organism>
<dbReference type="Pfam" id="PF13692">
    <property type="entry name" value="Glyco_trans_1_4"/>
    <property type="match status" value="1"/>
</dbReference>
<dbReference type="EMBL" id="JBIRPU010000005">
    <property type="protein sequence ID" value="MFI0793284.1"/>
    <property type="molecule type" value="Genomic_DNA"/>
</dbReference>
<sequence>MRIALVSEGTYPYAMGGVSIWCEQLIRGMPDYRWEVVALTVDGAEEPVFDRPANLDRVHSIPLWGGRPPGRRPQRGVLVPSGRPGAEFLESYEVFLRALVTPLESTRSQAGSVNRSTFLLALRGMFEYAAGGGDLSAGLLSNEALRMMLEAWHTLRVDETGPAPSVADALEAAWLISHMMRPLSAPPVRADIVHSSMNGLATLVGMAATWTYGTPLVLSEHGIYLRERYISYLNDSAPHPVRVLVLSFFRSLAGAAYLITGALAPHSQYNRRWQLHNGADPERMWTMYNGVDPDEFPPAVGEPEVPTISFMGRIDPLKDLHTLIRAYALVRAEIPTARLRIFGGTPVANQVYHASCQALIDELGLTGHATLEGRVGNAVEAYHAGSLVALTSISEGFPYTVVEAMACGRPTVCTNVGGVAEAVGDTGFVVAPRDVAAVADACVRMLRDRDLRLRLGAVARARVLEKFTLQRSLQAYRNIYEGLAAPRTVSAPPRHLRGQAQGWVKVPDRKIRPGVAPVPARVPRQRGPEEYGSTAYPPRRDPNSSVRPAVSYSDGESTVGILRPTGGRR</sequence>
<proteinExistence type="predicted"/>
<evidence type="ECO:0000256" key="1">
    <source>
        <dbReference type="SAM" id="MobiDB-lite"/>
    </source>
</evidence>
<feature type="region of interest" description="Disordered" evidence="1">
    <location>
        <begin position="514"/>
        <end position="569"/>
    </location>
</feature>
<dbReference type="NCBIfam" id="NF038011">
    <property type="entry name" value="PelF"/>
    <property type="match status" value="1"/>
</dbReference>
<comment type="caution">
    <text evidence="3">The sequence shown here is derived from an EMBL/GenBank/DDBJ whole genome shotgun (WGS) entry which is preliminary data.</text>
</comment>
<evidence type="ECO:0000313" key="3">
    <source>
        <dbReference type="EMBL" id="MFI0793284.1"/>
    </source>
</evidence>
<dbReference type="SUPFAM" id="SSF53756">
    <property type="entry name" value="UDP-Glycosyltransferase/glycogen phosphorylase"/>
    <property type="match status" value="1"/>
</dbReference>
<accession>A0ABW7SK45</accession>
<dbReference type="PANTHER" id="PTHR12526">
    <property type="entry name" value="GLYCOSYLTRANSFERASE"/>
    <property type="match status" value="1"/>
</dbReference>
<protein>
    <submittedName>
        <fullName evidence="3">GT4 family glycosyltransferase PelF</fullName>
    </submittedName>
</protein>
<dbReference type="Gene3D" id="3.40.50.2000">
    <property type="entry name" value="Glycogen Phosphorylase B"/>
    <property type="match status" value="3"/>
</dbReference>
<reference evidence="3 4" key="1">
    <citation type="submission" date="2024-10" db="EMBL/GenBank/DDBJ databases">
        <title>The Natural Products Discovery Center: Release of the First 8490 Sequenced Strains for Exploring Actinobacteria Biosynthetic Diversity.</title>
        <authorList>
            <person name="Kalkreuter E."/>
            <person name="Kautsar S.A."/>
            <person name="Yang D."/>
            <person name="Bader C.D."/>
            <person name="Teijaro C.N."/>
            <person name="Fluegel L."/>
            <person name="Davis C.M."/>
            <person name="Simpson J.R."/>
            <person name="Lauterbach L."/>
            <person name="Steele A.D."/>
            <person name="Gui C."/>
            <person name="Meng S."/>
            <person name="Li G."/>
            <person name="Viehrig K."/>
            <person name="Ye F."/>
            <person name="Su P."/>
            <person name="Kiefer A.F."/>
            <person name="Nichols A."/>
            <person name="Cepeda A.J."/>
            <person name="Yan W."/>
            <person name="Fan B."/>
            <person name="Jiang Y."/>
            <person name="Adhikari A."/>
            <person name="Zheng C.-J."/>
            <person name="Schuster L."/>
            <person name="Cowan T.M."/>
            <person name="Smanski M.J."/>
            <person name="Chevrette M.G."/>
            <person name="De Carvalho L.P.S."/>
            <person name="Shen B."/>
        </authorList>
    </citation>
    <scope>NUCLEOTIDE SEQUENCE [LARGE SCALE GENOMIC DNA]</scope>
    <source>
        <strain evidence="3 4">NPDC021253</strain>
    </source>
</reference>
<name>A0ABW7SK45_9ACTN</name>
<keyword evidence="4" id="KW-1185">Reference proteome</keyword>
<gene>
    <name evidence="3" type="primary">pelF</name>
    <name evidence="3" type="ORF">ACH4OY_11360</name>
</gene>
<dbReference type="InterPro" id="IPR047691">
    <property type="entry name" value="PelF-like"/>
</dbReference>
<dbReference type="InterPro" id="IPR022622">
    <property type="entry name" value="DUF3492"/>
</dbReference>
<dbReference type="PANTHER" id="PTHR12526:SF636">
    <property type="entry name" value="BLL3647 PROTEIN"/>
    <property type="match status" value="1"/>
</dbReference>
<dbReference type="Proteomes" id="UP001611075">
    <property type="component" value="Unassembled WGS sequence"/>
</dbReference>
<dbReference type="RefSeq" id="WP_396678575.1">
    <property type="nucleotide sequence ID" value="NZ_JBIRPU010000005.1"/>
</dbReference>
<dbReference type="Pfam" id="PF11997">
    <property type="entry name" value="DUF3492"/>
    <property type="match status" value="1"/>
</dbReference>